<dbReference type="GO" id="GO:0034707">
    <property type="term" value="C:chloride channel complex"/>
    <property type="evidence" value="ECO:0007669"/>
    <property type="project" value="UniProtKB-KW"/>
</dbReference>
<dbReference type="PANTHER" id="PTHR10736:SF58">
    <property type="entry name" value="BESTROPHIN HOMOLOG-RELATED"/>
    <property type="match status" value="1"/>
</dbReference>
<keyword evidence="2 6" id="KW-0812">Transmembrane</keyword>
<protein>
    <recommendedName>
        <fullName evidence="6">Bestrophin homolog</fullName>
    </recommendedName>
</protein>
<keyword evidence="6" id="KW-0407">Ion channel</keyword>
<evidence type="ECO:0000313" key="7">
    <source>
        <dbReference type="Proteomes" id="UP000887578"/>
    </source>
</evidence>
<name>A0A914QK28_9BILA</name>
<dbReference type="WBParaSite" id="PDA_v2.g27680.t1">
    <property type="protein sequence ID" value="PDA_v2.g27680.t1"/>
    <property type="gene ID" value="PDA_v2.g27680"/>
</dbReference>
<keyword evidence="6" id="KW-0813">Transport</keyword>
<dbReference type="Proteomes" id="UP000887578">
    <property type="component" value="Unplaced"/>
</dbReference>
<proteinExistence type="inferred from homology"/>
<feature type="transmembrane region" description="Helical" evidence="6">
    <location>
        <begin position="176"/>
        <end position="200"/>
    </location>
</feature>
<keyword evidence="7" id="KW-1185">Reference proteome</keyword>
<feature type="transmembrane region" description="Helical" evidence="6">
    <location>
        <begin position="15"/>
        <end position="32"/>
    </location>
</feature>
<dbReference type="GO" id="GO:0005886">
    <property type="term" value="C:plasma membrane"/>
    <property type="evidence" value="ECO:0007669"/>
    <property type="project" value="UniProtKB-SubCell"/>
</dbReference>
<evidence type="ECO:0000256" key="2">
    <source>
        <dbReference type="ARBA" id="ARBA00022692"/>
    </source>
</evidence>
<evidence type="ECO:0000256" key="6">
    <source>
        <dbReference type="RuleBase" id="RU363126"/>
    </source>
</evidence>
<dbReference type="PANTHER" id="PTHR10736">
    <property type="entry name" value="BESTROPHIN"/>
    <property type="match status" value="1"/>
</dbReference>
<feature type="transmembrane region" description="Helical" evidence="6">
    <location>
        <begin position="212"/>
        <end position="233"/>
    </location>
</feature>
<dbReference type="Pfam" id="PF01062">
    <property type="entry name" value="Bestrophin"/>
    <property type="match status" value="1"/>
</dbReference>
<dbReference type="GO" id="GO:0005254">
    <property type="term" value="F:chloride channel activity"/>
    <property type="evidence" value="ECO:0007669"/>
    <property type="project" value="UniProtKB-KW"/>
</dbReference>
<keyword evidence="3 6" id="KW-1133">Transmembrane helix</keyword>
<evidence type="ECO:0000256" key="1">
    <source>
        <dbReference type="ARBA" id="ARBA00004370"/>
    </source>
</evidence>
<comment type="subcellular location">
    <subcellularLocation>
        <location evidence="6">Cell membrane</location>
        <topology evidence="6">Multi-pass membrane protein</topology>
    </subcellularLocation>
    <subcellularLocation>
        <location evidence="1">Membrane</location>
    </subcellularLocation>
</comment>
<reference evidence="8" key="1">
    <citation type="submission" date="2022-11" db="UniProtKB">
        <authorList>
            <consortium name="WormBaseParasite"/>
        </authorList>
    </citation>
    <scope>IDENTIFICATION</scope>
</reference>
<evidence type="ECO:0000256" key="5">
    <source>
        <dbReference type="ARBA" id="ARBA00034769"/>
    </source>
</evidence>
<keyword evidence="4 6" id="KW-0472">Membrane</keyword>
<keyword evidence="6" id="KW-1003">Cell membrane</keyword>
<organism evidence="7 8">
    <name type="scientific">Panagrolaimus davidi</name>
    <dbReference type="NCBI Taxonomy" id="227884"/>
    <lineage>
        <taxon>Eukaryota</taxon>
        <taxon>Metazoa</taxon>
        <taxon>Ecdysozoa</taxon>
        <taxon>Nematoda</taxon>
        <taxon>Chromadorea</taxon>
        <taxon>Rhabditida</taxon>
        <taxon>Tylenchina</taxon>
        <taxon>Panagrolaimomorpha</taxon>
        <taxon>Panagrolaimoidea</taxon>
        <taxon>Panagrolaimidae</taxon>
        <taxon>Panagrolaimus</taxon>
    </lineage>
</organism>
<keyword evidence="6" id="KW-0868">Chloride</keyword>
<dbReference type="InterPro" id="IPR021134">
    <property type="entry name" value="Bestrophin-like"/>
</dbReference>
<comment type="similarity">
    <text evidence="5 6">Belongs to the anion channel-forming bestrophin (TC 1.A.46) family. Calcium-sensitive chloride channel subfamily.</text>
</comment>
<sequence>MRQFSKLAHFMEQRMENIPLTFLLGFFVTIVVDRWRNIFANIGFVDSVAFYISNYVLGTDEETRVIKRNMVRYLCLTQVLILRDISIKVRKRFPNLDAVVDAGFMLPHEKEKFDEIENDFAKYWIPLNWTFALATECRLQDKIKGDVLLNGLFNEIRMFYGNLQTLRNYDWVPIPLAYPQVVFVVVRLYFVLCVVTRQFIINEDADNLTNVTYFLIFLKSDSLKYFAFLAFCFEMA</sequence>
<dbReference type="InterPro" id="IPR000615">
    <property type="entry name" value="Bestrophin"/>
</dbReference>
<evidence type="ECO:0000256" key="4">
    <source>
        <dbReference type="ARBA" id="ARBA00023136"/>
    </source>
</evidence>
<evidence type="ECO:0000256" key="3">
    <source>
        <dbReference type="ARBA" id="ARBA00022989"/>
    </source>
</evidence>
<comment type="function">
    <text evidence="6">Forms chloride channels.</text>
</comment>
<keyword evidence="6" id="KW-0869">Chloride channel</keyword>
<dbReference type="AlphaFoldDB" id="A0A914QK28"/>
<evidence type="ECO:0000313" key="8">
    <source>
        <dbReference type="WBParaSite" id="PDA_v2.g27680.t1"/>
    </source>
</evidence>
<keyword evidence="6" id="KW-0406">Ion transport</keyword>
<accession>A0A914QK28</accession>